<comment type="caution">
    <text evidence="10">The sequence shown here is derived from an EMBL/GenBank/DDBJ whole genome shotgun (WGS) entry which is preliminary data.</text>
</comment>
<keyword evidence="4" id="KW-0256">Endoplasmic reticulum</keyword>
<comment type="subcellular location">
    <subcellularLocation>
        <location evidence="1">Endoplasmic reticulum</location>
    </subcellularLocation>
</comment>
<comment type="similarity">
    <text evidence="7">Belongs to the glycosyltransferase 68 family.</text>
</comment>
<dbReference type="EMBL" id="BRPK01000003">
    <property type="protein sequence ID" value="GLB35872.1"/>
    <property type="molecule type" value="Genomic_DNA"/>
</dbReference>
<gene>
    <name evidence="10" type="ORF">LshimejAT787_0301600</name>
</gene>
<keyword evidence="5" id="KW-0294">Fucose metabolism</keyword>
<evidence type="ECO:0000256" key="8">
    <source>
        <dbReference type="ARBA" id="ARBA00026232"/>
    </source>
</evidence>
<evidence type="ECO:0000256" key="9">
    <source>
        <dbReference type="SAM" id="Phobius"/>
    </source>
</evidence>
<keyword evidence="9" id="KW-1133">Transmembrane helix</keyword>
<evidence type="ECO:0000256" key="5">
    <source>
        <dbReference type="ARBA" id="ARBA00023253"/>
    </source>
</evidence>
<evidence type="ECO:0000256" key="3">
    <source>
        <dbReference type="ARBA" id="ARBA00022679"/>
    </source>
</evidence>
<dbReference type="CDD" id="cd11296">
    <property type="entry name" value="O-FucT_like"/>
    <property type="match status" value="1"/>
</dbReference>
<keyword evidence="9" id="KW-0472">Membrane</keyword>
<dbReference type="Proteomes" id="UP001063166">
    <property type="component" value="Unassembled WGS sequence"/>
</dbReference>
<keyword evidence="11" id="KW-1185">Reference proteome</keyword>
<keyword evidence="3" id="KW-0808">Transferase</keyword>
<organism evidence="10 11">
    <name type="scientific">Lyophyllum shimeji</name>
    <name type="common">Hon-shimeji</name>
    <name type="synonym">Tricholoma shimeji</name>
    <dbReference type="NCBI Taxonomy" id="47721"/>
    <lineage>
        <taxon>Eukaryota</taxon>
        <taxon>Fungi</taxon>
        <taxon>Dikarya</taxon>
        <taxon>Basidiomycota</taxon>
        <taxon>Agaricomycotina</taxon>
        <taxon>Agaricomycetes</taxon>
        <taxon>Agaricomycetidae</taxon>
        <taxon>Agaricales</taxon>
        <taxon>Tricholomatineae</taxon>
        <taxon>Lyophyllaceae</taxon>
        <taxon>Lyophyllum</taxon>
    </lineage>
</organism>
<evidence type="ECO:0000256" key="6">
    <source>
        <dbReference type="ARBA" id="ARBA00023277"/>
    </source>
</evidence>
<protein>
    <recommendedName>
        <fullName evidence="8">GDP-fucose protein O-fucosyltransferase 2</fullName>
    </recommendedName>
</protein>
<comment type="pathway">
    <text evidence="2">Protein modification; protein glycosylation.</text>
</comment>
<keyword evidence="6" id="KW-0119">Carbohydrate metabolism</keyword>
<evidence type="ECO:0000256" key="2">
    <source>
        <dbReference type="ARBA" id="ARBA00004922"/>
    </source>
</evidence>
<dbReference type="AlphaFoldDB" id="A0A9P3PGY4"/>
<dbReference type="PANTHER" id="PTHR13398">
    <property type="entry name" value="GDP-FUCOSE PROTEIN O-FUCOSYLTRANSFERASE 2"/>
    <property type="match status" value="1"/>
</dbReference>
<dbReference type="InterPro" id="IPR019378">
    <property type="entry name" value="GDP-Fuc_O-FucTrfase"/>
</dbReference>
<evidence type="ECO:0000313" key="11">
    <source>
        <dbReference type="Proteomes" id="UP001063166"/>
    </source>
</evidence>
<dbReference type="Pfam" id="PF10250">
    <property type="entry name" value="O-FucT"/>
    <property type="match status" value="1"/>
</dbReference>
<dbReference type="OrthoDB" id="423313at2759"/>
<dbReference type="PANTHER" id="PTHR13398:SF0">
    <property type="entry name" value="GDP-FUCOSE PROTEIN O-FUCOSYLTRANSFERASE 2"/>
    <property type="match status" value="1"/>
</dbReference>
<evidence type="ECO:0000256" key="4">
    <source>
        <dbReference type="ARBA" id="ARBA00022824"/>
    </source>
</evidence>
<name>A0A9P3PGY4_LYOSH</name>
<evidence type="ECO:0000313" key="10">
    <source>
        <dbReference type="EMBL" id="GLB35872.1"/>
    </source>
</evidence>
<proteinExistence type="inferred from homology"/>
<dbReference type="GO" id="GO:0046922">
    <property type="term" value="F:peptide-O-fucosyltransferase activity"/>
    <property type="evidence" value="ECO:0007669"/>
    <property type="project" value="InterPro"/>
</dbReference>
<feature type="transmembrane region" description="Helical" evidence="9">
    <location>
        <begin position="32"/>
        <end position="54"/>
    </location>
</feature>
<keyword evidence="9" id="KW-0812">Transmembrane</keyword>
<reference evidence="10" key="1">
    <citation type="submission" date="2022-07" db="EMBL/GenBank/DDBJ databases">
        <title>The genome of Lyophyllum shimeji provides insight into the initial evolution of ectomycorrhizal fungal genome.</title>
        <authorList>
            <person name="Kobayashi Y."/>
            <person name="Shibata T."/>
            <person name="Hirakawa H."/>
            <person name="Shigenobu S."/>
            <person name="Nishiyama T."/>
            <person name="Yamada A."/>
            <person name="Hasebe M."/>
            <person name="Kawaguchi M."/>
        </authorList>
    </citation>
    <scope>NUCLEOTIDE SEQUENCE</scope>
    <source>
        <strain evidence="10">AT787</strain>
    </source>
</reference>
<evidence type="ECO:0000256" key="7">
    <source>
        <dbReference type="ARBA" id="ARBA00025803"/>
    </source>
</evidence>
<sequence>MHEDSEALLTGQPQQKSPSWHRYASVLAKRRFLVAACSLAAISLLCLSFFQSIWAARRNTTVIPVVEDPVPPLVLETHQNASAAAPVVDPHGPEANLAGLPTAHFRDSLRPDRKYITSWISAGWTNDVMTYINLIYLGIITDRIPVIPMFTPSHIGGAVPPINFGQVFDVPRLRKALNMPILEWHEVKDGSSNEWDEVGCWNTWEAVQKNEHYPRRSQIPDRLKLDISYTKAPDWIKVIPNFEHDLHSYFWALAALAFPESRAANLIPPLESPNNHVLLPPDEQMLCYDYLYYVCANQPFEMEYDYSPAWRFVGQYLYWTPTIERLANQYVRRAIGTAEDQPTPPWIAIHVRRGDFEVFCPAGIEGCYASLPVMARRVEEVKAELLQRKGISVDHVIMTSDERNATWWEEVKAQGWYGVDHSQTADLLGPWYPVLIDAAIQSLGAGFVGTDRSTMSMLARRRVESWSAGATRIFKWGKPDSDDH</sequence>
<dbReference type="Gene3D" id="3.40.50.11350">
    <property type="match status" value="1"/>
</dbReference>
<accession>A0A9P3PGY4</accession>
<dbReference type="GO" id="GO:0006004">
    <property type="term" value="P:fucose metabolic process"/>
    <property type="evidence" value="ECO:0007669"/>
    <property type="project" value="UniProtKB-KW"/>
</dbReference>
<dbReference type="InterPro" id="IPR045130">
    <property type="entry name" value="OFUT2-like"/>
</dbReference>
<evidence type="ECO:0000256" key="1">
    <source>
        <dbReference type="ARBA" id="ARBA00004240"/>
    </source>
</evidence>
<dbReference type="GO" id="GO:0005783">
    <property type="term" value="C:endoplasmic reticulum"/>
    <property type="evidence" value="ECO:0007669"/>
    <property type="project" value="UniProtKB-SubCell"/>
</dbReference>